<dbReference type="Pfam" id="PF13367">
    <property type="entry name" value="PrsW-protease"/>
    <property type="match status" value="1"/>
</dbReference>
<dbReference type="GO" id="GO:0008237">
    <property type="term" value="F:metallopeptidase activity"/>
    <property type="evidence" value="ECO:0007669"/>
    <property type="project" value="UniProtKB-KW"/>
</dbReference>
<dbReference type="RefSeq" id="WP_043562044.1">
    <property type="nucleotide sequence ID" value="NZ_CAJPNG010000047.1"/>
</dbReference>
<reference evidence="2" key="1">
    <citation type="submission" date="2022-10" db="EMBL/GenBank/DDBJ databases">
        <title>Genome sequence of Actinomyces israelii ATCC 10048.</title>
        <authorList>
            <person name="Watt R.M."/>
            <person name="Tong W.M."/>
        </authorList>
    </citation>
    <scope>NUCLEOTIDE SEQUENCE</scope>
    <source>
        <strain evidence="2">ATCC 10048</strain>
    </source>
</reference>
<feature type="transmembrane region" description="Helical" evidence="1">
    <location>
        <begin position="25"/>
        <end position="49"/>
    </location>
</feature>
<evidence type="ECO:0000313" key="2">
    <source>
        <dbReference type="EMBL" id="MCZ0857130.1"/>
    </source>
</evidence>
<keyword evidence="2" id="KW-0482">Metalloprotease</keyword>
<dbReference type="InterPro" id="IPR026898">
    <property type="entry name" value="PrsW"/>
</dbReference>
<feature type="transmembrane region" description="Helical" evidence="1">
    <location>
        <begin position="193"/>
        <end position="219"/>
    </location>
</feature>
<name>A0ABT4I7C4_9ACTO</name>
<feature type="transmembrane region" description="Helical" evidence="1">
    <location>
        <begin position="61"/>
        <end position="81"/>
    </location>
</feature>
<accession>A0ABT4I7C4</accession>
<organism evidence="2 3">
    <name type="scientific">Actinomyces israelii</name>
    <dbReference type="NCBI Taxonomy" id="1659"/>
    <lineage>
        <taxon>Bacteria</taxon>
        <taxon>Bacillati</taxon>
        <taxon>Actinomycetota</taxon>
        <taxon>Actinomycetes</taxon>
        <taxon>Actinomycetales</taxon>
        <taxon>Actinomycetaceae</taxon>
        <taxon>Actinomyces</taxon>
    </lineage>
</organism>
<comment type="caution">
    <text evidence="2">The sequence shown here is derived from an EMBL/GenBank/DDBJ whole genome shotgun (WGS) entry which is preliminary data.</text>
</comment>
<feature type="transmembrane region" description="Helical" evidence="1">
    <location>
        <begin position="258"/>
        <end position="280"/>
    </location>
</feature>
<sequence length="379" mass="41053">MSAGSRPLSVEWTPQVASARRRGRIATIVLSALGGVGLLAMLGVVYLSAMKSSQLATQRTWVAVALALVPLLIVLGTVWWIDRWEPEPPGVLVAAFLWGSGVAAVVSLVVNTSASLLVASSTGSRSGTELFSAVVSAPIVEESTKALGVLIIFLIWRRTFNGPVDGVVYACVVAAGFAFAENISYFVRYWDQIAATFLMRGILSPFVHVTFTACTGLAIGASARMRSSLAWIWMTPIGLACAIVLHAFWNGIVSQAFILYFLVEVPLFMAWVGVVVWLRWSERMTMRARLYDYHRAGWYSPAEITMLTTGSGRAAARRWARSQGPRALDAMRGFLKASAALAQLRQQALDGHAEADFAAQEASLLETMSSSRRIFTGQA</sequence>
<keyword evidence="1" id="KW-0812">Transmembrane</keyword>
<protein>
    <submittedName>
        <fullName evidence="2">PrsW family intramembrane metalloprotease</fullName>
    </submittedName>
</protein>
<proteinExistence type="predicted"/>
<feature type="transmembrane region" description="Helical" evidence="1">
    <location>
        <begin position="231"/>
        <end position="252"/>
    </location>
</feature>
<feature type="transmembrane region" description="Helical" evidence="1">
    <location>
        <begin position="167"/>
        <end position="187"/>
    </location>
</feature>
<keyword evidence="1" id="KW-1133">Transmembrane helix</keyword>
<keyword evidence="3" id="KW-1185">Reference proteome</keyword>
<keyword evidence="2" id="KW-0378">Hydrolase</keyword>
<dbReference type="PANTHER" id="PTHR36844:SF1">
    <property type="entry name" value="PROTEASE PRSW"/>
    <property type="match status" value="1"/>
</dbReference>
<evidence type="ECO:0000313" key="3">
    <source>
        <dbReference type="Proteomes" id="UP001072034"/>
    </source>
</evidence>
<dbReference type="EMBL" id="JAPTMY010000005">
    <property type="protein sequence ID" value="MCZ0857130.1"/>
    <property type="molecule type" value="Genomic_DNA"/>
</dbReference>
<keyword evidence="1" id="KW-0472">Membrane</keyword>
<keyword evidence="2" id="KW-0645">Protease</keyword>
<feature type="transmembrane region" description="Helical" evidence="1">
    <location>
        <begin position="90"/>
        <end position="110"/>
    </location>
</feature>
<dbReference type="Proteomes" id="UP001072034">
    <property type="component" value="Unassembled WGS sequence"/>
</dbReference>
<evidence type="ECO:0000256" key="1">
    <source>
        <dbReference type="SAM" id="Phobius"/>
    </source>
</evidence>
<gene>
    <name evidence="2" type="ORF">OHJ16_03595</name>
</gene>
<dbReference type="PANTHER" id="PTHR36844">
    <property type="entry name" value="PROTEASE PRSW"/>
    <property type="match status" value="1"/>
</dbReference>